<evidence type="ECO:0000256" key="4">
    <source>
        <dbReference type="ARBA" id="ARBA00023134"/>
    </source>
</evidence>
<gene>
    <name evidence="8" type="ORF">AKAME5_000316000</name>
</gene>
<dbReference type="GO" id="GO:0005886">
    <property type="term" value="C:plasma membrane"/>
    <property type="evidence" value="ECO:0007669"/>
    <property type="project" value="UniProtKB-SubCell"/>
</dbReference>
<evidence type="ECO:0000313" key="8">
    <source>
        <dbReference type="EMBL" id="GLD49352.1"/>
    </source>
</evidence>
<feature type="region of interest" description="Disordered" evidence="7">
    <location>
        <begin position="1"/>
        <end position="20"/>
    </location>
</feature>
<keyword evidence="4" id="KW-0342">GTP-binding</keyword>
<name>A0AAD3QYF8_LATJO</name>
<keyword evidence="6" id="KW-0449">Lipoprotein</keyword>
<comment type="subcellular location">
    <subcellularLocation>
        <location evidence="1">Cell membrane</location>
        <topology evidence="1">Lipid-anchor</topology>
    </subcellularLocation>
</comment>
<dbReference type="InterPro" id="IPR052236">
    <property type="entry name" value="Small_GTPase_RasD"/>
</dbReference>
<keyword evidence="5" id="KW-0472">Membrane</keyword>
<sequence length="121" mass="13715">MRPSPAYETKTKENGRPAGHLQATSVTGTFIEAGGLDEQLVGGDHCAYFEISKRRRTPTTKMFQSLFTMAKLPNEMSPDWHCKVSCSTARFSTETFRNKKCKTERCMGLWHRLRGDQAHSD</sequence>
<evidence type="ECO:0000256" key="3">
    <source>
        <dbReference type="ARBA" id="ARBA00022481"/>
    </source>
</evidence>
<evidence type="ECO:0000313" key="9">
    <source>
        <dbReference type="Proteomes" id="UP001279410"/>
    </source>
</evidence>
<dbReference type="EMBL" id="BRZM01000007">
    <property type="protein sequence ID" value="GLD49352.1"/>
    <property type="molecule type" value="Genomic_DNA"/>
</dbReference>
<evidence type="ECO:0000256" key="7">
    <source>
        <dbReference type="SAM" id="MobiDB-lite"/>
    </source>
</evidence>
<protein>
    <submittedName>
        <fullName evidence="8">Dexamethasone-induced Ras-related protein 1</fullName>
    </submittedName>
</protein>
<evidence type="ECO:0000256" key="2">
    <source>
        <dbReference type="ARBA" id="ARBA00022475"/>
    </source>
</evidence>
<dbReference type="PANTHER" id="PTHR46149">
    <property type="entry name" value="MIP08469P"/>
    <property type="match status" value="1"/>
</dbReference>
<keyword evidence="4" id="KW-0547">Nucleotide-binding</keyword>
<reference evidence="8" key="1">
    <citation type="submission" date="2022-08" db="EMBL/GenBank/DDBJ databases">
        <title>Genome sequencing of akame (Lates japonicus).</title>
        <authorList>
            <person name="Hashiguchi Y."/>
            <person name="Takahashi H."/>
        </authorList>
    </citation>
    <scope>NUCLEOTIDE SEQUENCE</scope>
    <source>
        <strain evidence="8">Kochi</strain>
    </source>
</reference>
<keyword evidence="2" id="KW-1003">Cell membrane</keyword>
<evidence type="ECO:0000256" key="5">
    <source>
        <dbReference type="ARBA" id="ARBA00023136"/>
    </source>
</evidence>
<accession>A0AAD3QYF8</accession>
<dbReference type="PANTHER" id="PTHR46149:SF5">
    <property type="entry name" value="DEXAMETHASONE-INDUCED RAS-RELATED PROTEIN 1"/>
    <property type="match status" value="1"/>
</dbReference>
<dbReference type="GO" id="GO:0007165">
    <property type="term" value="P:signal transduction"/>
    <property type="evidence" value="ECO:0007669"/>
    <property type="project" value="TreeGrafter"/>
</dbReference>
<evidence type="ECO:0000256" key="6">
    <source>
        <dbReference type="ARBA" id="ARBA00023288"/>
    </source>
</evidence>
<organism evidence="8 9">
    <name type="scientific">Lates japonicus</name>
    <name type="common">Japanese lates</name>
    <dbReference type="NCBI Taxonomy" id="270547"/>
    <lineage>
        <taxon>Eukaryota</taxon>
        <taxon>Metazoa</taxon>
        <taxon>Chordata</taxon>
        <taxon>Craniata</taxon>
        <taxon>Vertebrata</taxon>
        <taxon>Euteleostomi</taxon>
        <taxon>Actinopterygii</taxon>
        <taxon>Neopterygii</taxon>
        <taxon>Teleostei</taxon>
        <taxon>Neoteleostei</taxon>
        <taxon>Acanthomorphata</taxon>
        <taxon>Carangaria</taxon>
        <taxon>Carangaria incertae sedis</taxon>
        <taxon>Centropomidae</taxon>
        <taxon>Lates</taxon>
    </lineage>
</organism>
<keyword evidence="3" id="KW-0488">Methylation</keyword>
<evidence type="ECO:0000256" key="1">
    <source>
        <dbReference type="ARBA" id="ARBA00004193"/>
    </source>
</evidence>
<comment type="caution">
    <text evidence="8">The sequence shown here is derived from an EMBL/GenBank/DDBJ whole genome shotgun (WGS) entry which is preliminary data.</text>
</comment>
<dbReference type="AlphaFoldDB" id="A0AAD3QYF8"/>
<dbReference type="GO" id="GO:0031681">
    <property type="term" value="F:G-protein beta-subunit binding"/>
    <property type="evidence" value="ECO:0007669"/>
    <property type="project" value="TreeGrafter"/>
</dbReference>
<proteinExistence type="predicted"/>
<dbReference type="GO" id="GO:0005525">
    <property type="term" value="F:GTP binding"/>
    <property type="evidence" value="ECO:0007669"/>
    <property type="project" value="UniProtKB-KW"/>
</dbReference>
<dbReference type="Proteomes" id="UP001279410">
    <property type="component" value="Unassembled WGS sequence"/>
</dbReference>
<keyword evidence="9" id="KW-1185">Reference proteome</keyword>